<dbReference type="InterPro" id="IPR036390">
    <property type="entry name" value="WH_DNA-bd_sf"/>
</dbReference>
<feature type="domain" description="Transcription regulator PadR N-terminal" evidence="1">
    <location>
        <begin position="33"/>
        <end position="106"/>
    </location>
</feature>
<evidence type="ECO:0000259" key="1">
    <source>
        <dbReference type="Pfam" id="PF03551"/>
    </source>
</evidence>
<sequence length="124" mass="14406">MRRRCGCSGHGMHGPHRCEEMGFSMGDFLTAVVLNELSKGDMHGYELYERVSNLEYYPFKHDQSVLYSLLRKLSNHGLVEYRIEEGSGAPRKVYSITETGKEYLKELRIYIQKLKESFEAFLMS</sequence>
<dbReference type="AlphaFoldDB" id="A0A1M7T704"/>
<dbReference type="Pfam" id="PF03551">
    <property type="entry name" value="PadR"/>
    <property type="match status" value="1"/>
</dbReference>
<dbReference type="OrthoDB" id="9808017at2"/>
<proteinExistence type="predicted"/>
<name>A0A1M7T704_FERGO</name>
<organism evidence="2 3">
    <name type="scientific">Fervidobacterium gondwanense DSM 13020</name>
    <dbReference type="NCBI Taxonomy" id="1121883"/>
    <lineage>
        <taxon>Bacteria</taxon>
        <taxon>Thermotogati</taxon>
        <taxon>Thermotogota</taxon>
        <taxon>Thermotogae</taxon>
        <taxon>Thermotogales</taxon>
        <taxon>Fervidobacteriaceae</taxon>
        <taxon>Fervidobacterium</taxon>
    </lineage>
</organism>
<keyword evidence="3" id="KW-1185">Reference proteome</keyword>
<dbReference type="PANTHER" id="PTHR33169">
    <property type="entry name" value="PADR-FAMILY TRANSCRIPTIONAL REGULATOR"/>
    <property type="match status" value="1"/>
</dbReference>
<dbReference type="InterPro" id="IPR036388">
    <property type="entry name" value="WH-like_DNA-bd_sf"/>
</dbReference>
<dbReference type="PANTHER" id="PTHR33169:SF14">
    <property type="entry name" value="TRANSCRIPTIONAL REGULATOR RV3488"/>
    <property type="match status" value="1"/>
</dbReference>
<dbReference type="Proteomes" id="UP000184207">
    <property type="component" value="Unassembled WGS sequence"/>
</dbReference>
<dbReference type="RefSeq" id="WP_072760295.1">
    <property type="nucleotide sequence ID" value="NZ_FRDJ01000010.1"/>
</dbReference>
<dbReference type="InterPro" id="IPR005149">
    <property type="entry name" value="Tscrpt_reg_PadR_N"/>
</dbReference>
<evidence type="ECO:0000313" key="2">
    <source>
        <dbReference type="EMBL" id="SHN66412.1"/>
    </source>
</evidence>
<dbReference type="Gene3D" id="1.10.10.10">
    <property type="entry name" value="Winged helix-like DNA-binding domain superfamily/Winged helix DNA-binding domain"/>
    <property type="match status" value="1"/>
</dbReference>
<dbReference type="EMBL" id="FRDJ01000010">
    <property type="protein sequence ID" value="SHN66412.1"/>
    <property type="molecule type" value="Genomic_DNA"/>
</dbReference>
<dbReference type="SUPFAM" id="SSF46785">
    <property type="entry name" value="Winged helix' DNA-binding domain"/>
    <property type="match status" value="1"/>
</dbReference>
<gene>
    <name evidence="2" type="ORF">SAMN02745226_01614</name>
</gene>
<reference evidence="3" key="1">
    <citation type="submission" date="2016-12" db="EMBL/GenBank/DDBJ databases">
        <authorList>
            <person name="Varghese N."/>
            <person name="Submissions S."/>
        </authorList>
    </citation>
    <scope>NUCLEOTIDE SEQUENCE [LARGE SCALE GENOMIC DNA]</scope>
    <source>
        <strain evidence="3">DSM 13020</strain>
    </source>
</reference>
<protein>
    <submittedName>
        <fullName evidence="2">Transcriptional regulator, PadR family</fullName>
    </submittedName>
</protein>
<dbReference type="InterPro" id="IPR052509">
    <property type="entry name" value="Metal_resp_DNA-bind_regulator"/>
</dbReference>
<accession>A0A1M7T704</accession>
<evidence type="ECO:0000313" key="3">
    <source>
        <dbReference type="Proteomes" id="UP000184207"/>
    </source>
</evidence>
<dbReference type="STRING" id="1121883.SAMN02745226_01614"/>